<keyword evidence="18" id="KW-0333">Golgi apparatus</keyword>
<evidence type="ECO:0000256" key="10">
    <source>
        <dbReference type="ARBA" id="ARBA00022501"/>
    </source>
</evidence>
<dbReference type="GO" id="GO:0048471">
    <property type="term" value="C:perinuclear region of cytoplasm"/>
    <property type="evidence" value="ECO:0007669"/>
    <property type="project" value="UniProtKB-SubCell"/>
</dbReference>
<dbReference type="InterPro" id="IPR022272">
    <property type="entry name" value="Lipocalin_CS"/>
</dbReference>
<evidence type="ECO:0000256" key="24">
    <source>
        <dbReference type="ARBA" id="ARBA00023235"/>
    </source>
</evidence>
<evidence type="ECO:0000256" key="26">
    <source>
        <dbReference type="ARBA" id="ARBA00023698"/>
    </source>
</evidence>
<keyword evidence="9" id="KW-0963">Cytoplasm</keyword>
<keyword evidence="25" id="KW-0539">Nucleus</keyword>
<sequence length="185" mass="21049">MQTQFSALLAFALLCLLQVQAEMPVQADFQQEQFTGTWYSIGLASNSRWFKEKKLVIKMCTTVVTPTEDGNLDVTSTYPKLDQCETKRSLFLRTDEPGHFTYTNPWSGSTHNIRVVETNYNEYALLWDTITKGAETFTMVTLYGRTKLLRPELLEKFSQAALAQGLSQEDILILPRTDLCMAETV</sequence>
<keyword evidence="21" id="KW-1015">Disulfide bond</keyword>
<evidence type="ECO:0000256" key="16">
    <source>
        <dbReference type="ARBA" id="ARBA00022824"/>
    </source>
</evidence>
<evidence type="ECO:0000256" key="32">
    <source>
        <dbReference type="RuleBase" id="RU003695"/>
    </source>
</evidence>
<evidence type="ECO:0000256" key="28">
    <source>
        <dbReference type="ARBA" id="ARBA00023891"/>
    </source>
</evidence>
<dbReference type="Pfam" id="PF00061">
    <property type="entry name" value="Lipocalin"/>
    <property type="match status" value="1"/>
</dbReference>
<dbReference type="InterPro" id="IPR002345">
    <property type="entry name" value="Lipocalin"/>
</dbReference>
<keyword evidence="24" id="KW-0413">Isomerase</keyword>
<evidence type="ECO:0000256" key="18">
    <source>
        <dbReference type="ARBA" id="ARBA00023034"/>
    </source>
</evidence>
<dbReference type="InterPro" id="IPR000566">
    <property type="entry name" value="Lipocln_cytosolic_FA-bd_dom"/>
</dbReference>
<keyword evidence="22" id="KW-0275">Fatty acid biosynthesis</keyword>
<evidence type="ECO:0000256" key="25">
    <source>
        <dbReference type="ARBA" id="ARBA00023242"/>
    </source>
</evidence>
<comment type="subunit">
    <text evidence="7">Monomer.</text>
</comment>
<keyword evidence="12" id="KW-0964">Secreted</keyword>
<evidence type="ECO:0000256" key="4">
    <source>
        <dbReference type="ARBA" id="ARBA00004556"/>
    </source>
</evidence>
<dbReference type="GO" id="GO:0005791">
    <property type="term" value="C:rough endoplasmic reticulum"/>
    <property type="evidence" value="ECO:0007669"/>
    <property type="project" value="UniProtKB-SubCell"/>
</dbReference>
<feature type="chain" id="PRO_5039946420" description="Prostaglandin-H2 D-isomerase" evidence="33">
    <location>
        <begin position="22"/>
        <end position="185"/>
    </location>
</feature>
<evidence type="ECO:0000256" key="30">
    <source>
        <dbReference type="ARBA" id="ARBA00031917"/>
    </source>
</evidence>
<keyword evidence="16" id="KW-0256">Endoplasmic reticulum</keyword>
<keyword evidence="13" id="KW-0643">Prostaglandin biosynthesis</keyword>
<evidence type="ECO:0000256" key="17">
    <source>
        <dbReference type="ARBA" id="ARBA00022832"/>
    </source>
</evidence>
<evidence type="ECO:0000256" key="15">
    <source>
        <dbReference type="ARBA" id="ARBA00022729"/>
    </source>
</evidence>
<dbReference type="GO" id="GO:0036094">
    <property type="term" value="F:small molecule binding"/>
    <property type="evidence" value="ECO:0007669"/>
    <property type="project" value="InterPro"/>
</dbReference>
<evidence type="ECO:0000256" key="22">
    <source>
        <dbReference type="ARBA" id="ARBA00023160"/>
    </source>
</evidence>
<evidence type="ECO:0000256" key="13">
    <source>
        <dbReference type="ARBA" id="ARBA00022585"/>
    </source>
</evidence>
<evidence type="ECO:0000256" key="20">
    <source>
        <dbReference type="ARBA" id="ARBA00023136"/>
    </source>
</evidence>
<gene>
    <name evidence="36" type="primary">LOC103067226</name>
</gene>
<dbReference type="GeneID" id="103067226"/>
<dbReference type="SUPFAM" id="SSF50814">
    <property type="entry name" value="Lipocalins"/>
    <property type="match status" value="1"/>
</dbReference>
<keyword evidence="17" id="KW-0276">Fatty acid metabolism</keyword>
<keyword evidence="11" id="KW-0444">Lipid biosynthesis</keyword>
<evidence type="ECO:0000256" key="21">
    <source>
        <dbReference type="ARBA" id="ARBA00023157"/>
    </source>
</evidence>
<evidence type="ECO:0000256" key="8">
    <source>
        <dbReference type="ARBA" id="ARBA00022448"/>
    </source>
</evidence>
<dbReference type="OMA" id="QIWNNDN"/>
<feature type="signal peptide" evidence="33">
    <location>
        <begin position="1"/>
        <end position="21"/>
    </location>
</feature>
<keyword evidence="14" id="KW-0467">Mast cell degranulation</keyword>
<protein>
    <recommendedName>
        <fullName evidence="28">Prostaglandin-H2 D-isomerase</fullName>
        <ecNumber evidence="27">5.3.99.2</ecNumber>
    </recommendedName>
    <alternativeName>
        <fullName evidence="31">Glutathione-independent PGD synthase</fullName>
    </alternativeName>
    <alternativeName>
        <fullName evidence="30">Lipocalin-type prostaglandin-D synthase</fullName>
    </alternativeName>
    <alternativeName>
        <fullName evidence="29">Prostaglandin-D2 synthase</fullName>
    </alternativeName>
</protein>
<evidence type="ECO:0000313" key="36">
    <source>
        <dbReference type="RefSeq" id="XP_007427126.1"/>
    </source>
</evidence>
<evidence type="ECO:0000256" key="3">
    <source>
        <dbReference type="ARBA" id="ARBA00004555"/>
    </source>
</evidence>
<dbReference type="InterPro" id="IPR012674">
    <property type="entry name" value="Calycin"/>
</dbReference>
<evidence type="ECO:0000256" key="31">
    <source>
        <dbReference type="ARBA" id="ARBA00032350"/>
    </source>
</evidence>
<dbReference type="OrthoDB" id="9048943at2759"/>
<evidence type="ECO:0000256" key="33">
    <source>
        <dbReference type="SAM" id="SignalP"/>
    </source>
</evidence>
<reference evidence="36" key="1">
    <citation type="submission" date="2025-08" db="UniProtKB">
        <authorList>
            <consortium name="RefSeq"/>
        </authorList>
    </citation>
    <scope>IDENTIFICATION</scope>
    <source>
        <tissue evidence="36">Liver</tissue>
    </source>
</reference>
<keyword evidence="19" id="KW-0443">Lipid metabolism</keyword>
<evidence type="ECO:0000259" key="34">
    <source>
        <dbReference type="Pfam" id="PF00061"/>
    </source>
</evidence>
<dbReference type="GO" id="GO:0005615">
    <property type="term" value="C:extracellular space"/>
    <property type="evidence" value="ECO:0007669"/>
    <property type="project" value="TreeGrafter"/>
</dbReference>
<evidence type="ECO:0000256" key="12">
    <source>
        <dbReference type="ARBA" id="ARBA00022525"/>
    </source>
</evidence>
<dbReference type="PRINTS" id="PR01254">
    <property type="entry name" value="PGNDSYNTHASE"/>
</dbReference>
<proteinExistence type="inferred from homology"/>
<dbReference type="PANTHER" id="PTHR11430:SF86">
    <property type="entry name" value="PROSTAGLANDIN-H2 D-ISOMERASE"/>
    <property type="match status" value="1"/>
</dbReference>
<comment type="similarity">
    <text evidence="6 32">Belongs to the calycin superfamily. Lipocalin family.</text>
</comment>
<dbReference type="GO" id="GO:0001516">
    <property type="term" value="P:prostaglandin biosynthetic process"/>
    <property type="evidence" value="ECO:0007669"/>
    <property type="project" value="UniProtKB-KW"/>
</dbReference>
<keyword evidence="20" id="KW-0472">Membrane</keyword>
<keyword evidence="8" id="KW-0813">Transport</keyword>
<organism evidence="35 36">
    <name type="scientific">Python bivittatus</name>
    <name type="common">Burmese python</name>
    <name type="synonym">Python molurus bivittatus</name>
    <dbReference type="NCBI Taxonomy" id="176946"/>
    <lineage>
        <taxon>Eukaryota</taxon>
        <taxon>Metazoa</taxon>
        <taxon>Chordata</taxon>
        <taxon>Craniata</taxon>
        <taxon>Vertebrata</taxon>
        <taxon>Euteleostomi</taxon>
        <taxon>Lepidosauria</taxon>
        <taxon>Squamata</taxon>
        <taxon>Bifurcata</taxon>
        <taxon>Unidentata</taxon>
        <taxon>Episquamata</taxon>
        <taxon>Toxicofera</taxon>
        <taxon>Serpentes</taxon>
        <taxon>Henophidia</taxon>
        <taxon>Pythonidae</taxon>
        <taxon>Python</taxon>
    </lineage>
</organism>
<dbReference type="Gene3D" id="2.40.128.20">
    <property type="match status" value="1"/>
</dbReference>
<evidence type="ECO:0000256" key="27">
    <source>
        <dbReference type="ARBA" id="ARBA00023799"/>
    </source>
</evidence>
<keyword evidence="15 33" id="KW-0732">Signal</keyword>
<dbReference type="KEGG" id="pbi:103067226"/>
<comment type="catalytic activity">
    <reaction evidence="26">
        <text>prostaglandin H2 = prostaglandin D2</text>
        <dbReference type="Rhea" id="RHEA:10600"/>
        <dbReference type="ChEBI" id="CHEBI:57405"/>
        <dbReference type="ChEBI" id="CHEBI:57406"/>
        <dbReference type="EC" id="5.3.99.2"/>
    </reaction>
</comment>
<comment type="subcellular location">
    <subcellularLocation>
        <location evidence="4">Cytoplasm</location>
        <location evidence="4">Perinuclear region</location>
    </subcellularLocation>
    <subcellularLocation>
        <location evidence="3">Golgi apparatus</location>
    </subcellularLocation>
    <subcellularLocation>
        <location evidence="1">Nucleus membrane</location>
    </subcellularLocation>
    <subcellularLocation>
        <location evidence="2">Rough endoplasmic reticulum</location>
    </subcellularLocation>
    <subcellularLocation>
        <location evidence="5">Secreted</location>
    </subcellularLocation>
</comment>
<accession>A0A9F2KVL8</accession>
<evidence type="ECO:0000313" key="35">
    <source>
        <dbReference type="Proteomes" id="UP000695026"/>
    </source>
</evidence>
<evidence type="ECO:0000256" key="29">
    <source>
        <dbReference type="ARBA" id="ARBA00030654"/>
    </source>
</evidence>
<name>A0A9F2KVL8_PYTBI</name>
<evidence type="ECO:0000256" key="9">
    <source>
        <dbReference type="ARBA" id="ARBA00022490"/>
    </source>
</evidence>
<dbReference type="RefSeq" id="XP_007427126.1">
    <property type="nucleotide sequence ID" value="XM_007427064.2"/>
</dbReference>
<evidence type="ECO:0000256" key="7">
    <source>
        <dbReference type="ARBA" id="ARBA00011245"/>
    </source>
</evidence>
<evidence type="ECO:0000256" key="1">
    <source>
        <dbReference type="ARBA" id="ARBA00004126"/>
    </source>
</evidence>
<dbReference type="AlphaFoldDB" id="A0A9F2KVL8"/>
<dbReference type="GO" id="GO:0005794">
    <property type="term" value="C:Golgi apparatus"/>
    <property type="evidence" value="ECO:0007669"/>
    <property type="project" value="UniProtKB-SubCell"/>
</dbReference>
<evidence type="ECO:0000256" key="6">
    <source>
        <dbReference type="ARBA" id="ARBA00006889"/>
    </source>
</evidence>
<feature type="domain" description="Lipocalin/cytosolic fatty-acid binding" evidence="34">
    <location>
        <begin position="35"/>
        <end position="178"/>
    </location>
</feature>
<dbReference type="PANTHER" id="PTHR11430">
    <property type="entry name" value="LIPOCALIN"/>
    <property type="match status" value="1"/>
</dbReference>
<keyword evidence="10" id="KW-0644">Prostaglandin metabolism</keyword>
<dbReference type="GO" id="GO:0031965">
    <property type="term" value="C:nuclear membrane"/>
    <property type="evidence" value="ECO:0007669"/>
    <property type="project" value="UniProtKB-SubCell"/>
</dbReference>
<dbReference type="GO" id="GO:0043303">
    <property type="term" value="P:mast cell degranulation"/>
    <property type="evidence" value="ECO:0007669"/>
    <property type="project" value="UniProtKB-KW"/>
</dbReference>
<evidence type="ECO:0000256" key="14">
    <source>
        <dbReference type="ARBA" id="ARBA00022675"/>
    </source>
</evidence>
<evidence type="ECO:0000256" key="5">
    <source>
        <dbReference type="ARBA" id="ARBA00004613"/>
    </source>
</evidence>
<dbReference type="EC" id="5.3.99.2" evidence="27"/>
<dbReference type="GO" id="GO:0004667">
    <property type="term" value="F:prostaglandin-D synthase activity"/>
    <property type="evidence" value="ECO:0007669"/>
    <property type="project" value="UniProtKB-EC"/>
</dbReference>
<evidence type="ECO:0000256" key="19">
    <source>
        <dbReference type="ARBA" id="ARBA00023098"/>
    </source>
</evidence>
<evidence type="ECO:0000256" key="23">
    <source>
        <dbReference type="ARBA" id="ARBA00023180"/>
    </source>
</evidence>
<dbReference type="PROSITE" id="PS00213">
    <property type="entry name" value="LIPOCALIN"/>
    <property type="match status" value="1"/>
</dbReference>
<evidence type="ECO:0000256" key="11">
    <source>
        <dbReference type="ARBA" id="ARBA00022516"/>
    </source>
</evidence>
<keyword evidence="23" id="KW-0325">Glycoprotein</keyword>
<dbReference type="Proteomes" id="UP000695026">
    <property type="component" value="Unplaced"/>
</dbReference>
<keyword evidence="35" id="KW-1185">Reference proteome</keyword>
<dbReference type="PRINTS" id="PR00179">
    <property type="entry name" value="LIPOCALIN"/>
</dbReference>
<evidence type="ECO:0000256" key="2">
    <source>
        <dbReference type="ARBA" id="ARBA00004427"/>
    </source>
</evidence>